<gene>
    <name evidence="1" type="ORF">DARMORV10_C07P19720.1</name>
</gene>
<proteinExistence type="predicted"/>
<reference evidence="1" key="1">
    <citation type="submission" date="2021-01" db="EMBL/GenBank/DDBJ databases">
        <authorList>
            <consortium name="Genoscope - CEA"/>
            <person name="William W."/>
        </authorList>
    </citation>
    <scope>NUCLEOTIDE SEQUENCE</scope>
</reference>
<organism evidence="1">
    <name type="scientific">Brassica napus</name>
    <name type="common">Rape</name>
    <dbReference type="NCBI Taxonomy" id="3708"/>
    <lineage>
        <taxon>Eukaryota</taxon>
        <taxon>Viridiplantae</taxon>
        <taxon>Streptophyta</taxon>
        <taxon>Embryophyta</taxon>
        <taxon>Tracheophyta</taxon>
        <taxon>Spermatophyta</taxon>
        <taxon>Magnoliopsida</taxon>
        <taxon>eudicotyledons</taxon>
        <taxon>Gunneridae</taxon>
        <taxon>Pentapetalae</taxon>
        <taxon>rosids</taxon>
        <taxon>malvids</taxon>
        <taxon>Brassicales</taxon>
        <taxon>Brassicaceae</taxon>
        <taxon>Brassiceae</taxon>
        <taxon>Brassica</taxon>
    </lineage>
</organism>
<dbReference type="Proteomes" id="UP001295469">
    <property type="component" value="Chromosome C07"/>
</dbReference>
<accession>A0A816M9Y7</accession>
<sequence length="109" mass="11927">MAIHTTTNKPLLSLDKGSSHHVLLAVIRSTDYGVSGGVFETNLDGLPRRMVSSGEILCQEIILLKSKPARFSSNYWNSCVIYANTPADGLSKLQDSILELKPRRIITGV</sequence>
<name>A0A816M9Y7_BRANA</name>
<dbReference type="AlphaFoldDB" id="A0A816M9Y7"/>
<protein>
    <submittedName>
        <fullName evidence="1">(rape) hypothetical protein</fullName>
    </submittedName>
</protein>
<dbReference type="EMBL" id="HG994371">
    <property type="protein sequence ID" value="CAF1976250.1"/>
    <property type="molecule type" value="Genomic_DNA"/>
</dbReference>
<evidence type="ECO:0000313" key="1">
    <source>
        <dbReference type="EMBL" id="CAF1976250.1"/>
    </source>
</evidence>